<evidence type="ECO:0000313" key="2">
    <source>
        <dbReference type="Proteomes" id="UP000824120"/>
    </source>
</evidence>
<reference evidence="1 2" key="1">
    <citation type="submission" date="2020-09" db="EMBL/GenBank/DDBJ databases">
        <title>De no assembly of potato wild relative species, Solanum commersonii.</title>
        <authorList>
            <person name="Cho K."/>
        </authorList>
    </citation>
    <scope>NUCLEOTIDE SEQUENCE [LARGE SCALE GENOMIC DNA]</scope>
    <source>
        <strain evidence="1">LZ3.2</strain>
        <tissue evidence="1">Leaf</tissue>
    </source>
</reference>
<keyword evidence="2" id="KW-1185">Reference proteome</keyword>
<accession>A0A9J5WIG4</accession>
<dbReference type="AlphaFoldDB" id="A0A9J5WIG4"/>
<dbReference type="Proteomes" id="UP000824120">
    <property type="component" value="Chromosome 11"/>
</dbReference>
<proteinExistence type="predicted"/>
<protein>
    <submittedName>
        <fullName evidence="1">Uncharacterized protein</fullName>
    </submittedName>
</protein>
<comment type="caution">
    <text evidence="1">The sequence shown here is derived from an EMBL/GenBank/DDBJ whole genome shotgun (WGS) entry which is preliminary data.</text>
</comment>
<name>A0A9J5WIG4_SOLCO</name>
<sequence>MGRKPNFARAVTAPAASNCIRGDGIGALVRWCERLAMVGLRRGRGRRPRKYWEKGEVEVRQGSIRIQEEVKTRHVTSLVYRGCDLR</sequence>
<gene>
    <name evidence="1" type="ORF">H5410_055138</name>
</gene>
<organism evidence="1 2">
    <name type="scientific">Solanum commersonii</name>
    <name type="common">Commerson's wild potato</name>
    <name type="synonym">Commerson's nightshade</name>
    <dbReference type="NCBI Taxonomy" id="4109"/>
    <lineage>
        <taxon>Eukaryota</taxon>
        <taxon>Viridiplantae</taxon>
        <taxon>Streptophyta</taxon>
        <taxon>Embryophyta</taxon>
        <taxon>Tracheophyta</taxon>
        <taxon>Spermatophyta</taxon>
        <taxon>Magnoliopsida</taxon>
        <taxon>eudicotyledons</taxon>
        <taxon>Gunneridae</taxon>
        <taxon>Pentapetalae</taxon>
        <taxon>asterids</taxon>
        <taxon>lamiids</taxon>
        <taxon>Solanales</taxon>
        <taxon>Solanaceae</taxon>
        <taxon>Solanoideae</taxon>
        <taxon>Solaneae</taxon>
        <taxon>Solanum</taxon>
    </lineage>
</organism>
<dbReference type="EMBL" id="JACXVP010000011">
    <property type="protein sequence ID" value="KAG5575004.1"/>
    <property type="molecule type" value="Genomic_DNA"/>
</dbReference>
<evidence type="ECO:0000313" key="1">
    <source>
        <dbReference type="EMBL" id="KAG5575004.1"/>
    </source>
</evidence>